<dbReference type="Proteomes" id="UP000789901">
    <property type="component" value="Unassembled WGS sequence"/>
</dbReference>
<accession>A0ABN7WVP3</accession>
<keyword evidence="1" id="KW-0175">Coiled coil</keyword>
<feature type="coiled-coil region" evidence="1">
    <location>
        <begin position="34"/>
        <end position="61"/>
    </location>
</feature>
<dbReference type="EMBL" id="CAJVQB010066093">
    <property type="protein sequence ID" value="CAG8841524.1"/>
    <property type="molecule type" value="Genomic_DNA"/>
</dbReference>
<evidence type="ECO:0000313" key="3">
    <source>
        <dbReference type="Proteomes" id="UP000789901"/>
    </source>
</evidence>
<name>A0ABN7WVP3_GIGMA</name>
<organism evidence="2 3">
    <name type="scientific">Gigaspora margarita</name>
    <dbReference type="NCBI Taxonomy" id="4874"/>
    <lineage>
        <taxon>Eukaryota</taxon>
        <taxon>Fungi</taxon>
        <taxon>Fungi incertae sedis</taxon>
        <taxon>Mucoromycota</taxon>
        <taxon>Glomeromycotina</taxon>
        <taxon>Glomeromycetes</taxon>
        <taxon>Diversisporales</taxon>
        <taxon>Gigasporaceae</taxon>
        <taxon>Gigaspora</taxon>
    </lineage>
</organism>
<gene>
    <name evidence="2" type="ORF">GMARGA_LOCUS35476</name>
</gene>
<comment type="caution">
    <text evidence="2">The sequence shown here is derived from an EMBL/GenBank/DDBJ whole genome shotgun (WGS) entry which is preliminary data.</text>
</comment>
<sequence length="67" mass="8275">ECMTQINKELEYVKQETEHKIPIVSTIFWHTENKTKLEQQIDELRKALHKAREERIKRRKENEFNHT</sequence>
<reference evidence="2 3" key="1">
    <citation type="submission" date="2021-06" db="EMBL/GenBank/DDBJ databases">
        <authorList>
            <person name="Kallberg Y."/>
            <person name="Tangrot J."/>
            <person name="Rosling A."/>
        </authorList>
    </citation>
    <scope>NUCLEOTIDE SEQUENCE [LARGE SCALE GENOMIC DNA]</scope>
    <source>
        <strain evidence="2 3">120-4 pot B 10/14</strain>
    </source>
</reference>
<protein>
    <submittedName>
        <fullName evidence="2">43303_t:CDS:1</fullName>
    </submittedName>
</protein>
<proteinExistence type="predicted"/>
<evidence type="ECO:0000313" key="2">
    <source>
        <dbReference type="EMBL" id="CAG8841524.1"/>
    </source>
</evidence>
<feature type="non-terminal residue" evidence="2">
    <location>
        <position position="1"/>
    </location>
</feature>
<keyword evidence="3" id="KW-1185">Reference proteome</keyword>
<evidence type="ECO:0000256" key="1">
    <source>
        <dbReference type="SAM" id="Coils"/>
    </source>
</evidence>